<dbReference type="AlphaFoldDB" id="X1D517"/>
<dbReference type="EMBL" id="BART01034179">
    <property type="protein sequence ID" value="GAH15307.1"/>
    <property type="molecule type" value="Genomic_DNA"/>
</dbReference>
<gene>
    <name evidence="1" type="ORF">S01H4_58503</name>
</gene>
<name>X1D517_9ZZZZ</name>
<accession>X1D517</accession>
<protein>
    <submittedName>
        <fullName evidence="1">Uncharacterized protein</fullName>
    </submittedName>
</protein>
<organism evidence="1">
    <name type="scientific">marine sediment metagenome</name>
    <dbReference type="NCBI Taxonomy" id="412755"/>
    <lineage>
        <taxon>unclassified sequences</taxon>
        <taxon>metagenomes</taxon>
        <taxon>ecological metagenomes</taxon>
    </lineage>
</organism>
<proteinExistence type="predicted"/>
<evidence type="ECO:0000313" key="1">
    <source>
        <dbReference type="EMBL" id="GAH15307.1"/>
    </source>
</evidence>
<sequence length="88" mass="10009">MFAVDFEGYFKGNFGLADKKSTYLKSVHRDVLQRASSFLLLKDSKASFTIEVEILETNRALRWGKAIGQAGTQELSKEELIRLQQLLI</sequence>
<comment type="caution">
    <text evidence="1">The sequence shown here is derived from an EMBL/GenBank/DDBJ whole genome shotgun (WGS) entry which is preliminary data.</text>
</comment>
<reference evidence="1" key="1">
    <citation type="journal article" date="2014" name="Front. Microbiol.">
        <title>High frequency of phylogenetically diverse reductive dehalogenase-homologous genes in deep subseafloor sedimentary metagenomes.</title>
        <authorList>
            <person name="Kawai M."/>
            <person name="Futagami T."/>
            <person name="Toyoda A."/>
            <person name="Takaki Y."/>
            <person name="Nishi S."/>
            <person name="Hori S."/>
            <person name="Arai W."/>
            <person name="Tsubouchi T."/>
            <person name="Morono Y."/>
            <person name="Uchiyama I."/>
            <person name="Ito T."/>
            <person name="Fujiyama A."/>
            <person name="Inagaki F."/>
            <person name="Takami H."/>
        </authorList>
    </citation>
    <scope>NUCLEOTIDE SEQUENCE</scope>
    <source>
        <strain evidence="1">Expedition CK06-06</strain>
    </source>
</reference>